<dbReference type="Proteomes" id="UP000607653">
    <property type="component" value="Unassembled WGS sequence"/>
</dbReference>
<dbReference type="AlphaFoldDB" id="A0A822ZKY2"/>
<dbReference type="EMBL" id="DUZY01000006">
    <property type="protein sequence ID" value="DAD44101.1"/>
    <property type="molecule type" value="Genomic_DNA"/>
</dbReference>
<reference evidence="1 3" key="1">
    <citation type="journal article" date="2020" name="Mol. Biol. Evol.">
        <title>Distinct Expression and Methylation Patterns for Genes with Different Fates following a Single Whole-Genome Duplication in Flowering Plants.</title>
        <authorList>
            <person name="Shi T."/>
            <person name="Rahmani R.S."/>
            <person name="Gugger P.F."/>
            <person name="Wang M."/>
            <person name="Li H."/>
            <person name="Zhang Y."/>
            <person name="Li Z."/>
            <person name="Wang Q."/>
            <person name="Van de Peer Y."/>
            <person name="Marchal K."/>
            <person name="Chen J."/>
        </authorList>
    </citation>
    <scope>NUCLEOTIDE SEQUENCE [LARGE SCALE GENOMIC DNA]</scope>
    <source>
        <tissue evidence="1">Leaf</tissue>
    </source>
</reference>
<dbReference type="EMBL" id="DUZY01000006">
    <property type="protein sequence ID" value="DAD44095.1"/>
    <property type="molecule type" value="Genomic_DNA"/>
</dbReference>
<evidence type="ECO:0000313" key="3">
    <source>
        <dbReference type="Proteomes" id="UP000607653"/>
    </source>
</evidence>
<comment type="caution">
    <text evidence="1">The sequence shown here is derived from an EMBL/GenBank/DDBJ whole genome shotgun (WGS) entry which is preliminary data.</text>
</comment>
<organism evidence="1 3">
    <name type="scientific">Nelumbo nucifera</name>
    <name type="common">Sacred lotus</name>
    <dbReference type="NCBI Taxonomy" id="4432"/>
    <lineage>
        <taxon>Eukaryota</taxon>
        <taxon>Viridiplantae</taxon>
        <taxon>Streptophyta</taxon>
        <taxon>Embryophyta</taxon>
        <taxon>Tracheophyta</taxon>
        <taxon>Spermatophyta</taxon>
        <taxon>Magnoliopsida</taxon>
        <taxon>Proteales</taxon>
        <taxon>Nelumbonaceae</taxon>
        <taxon>Nelumbo</taxon>
    </lineage>
</organism>
<accession>A0A822ZKY2</accession>
<proteinExistence type="predicted"/>
<name>A0A822ZKY2_NELNU</name>
<protein>
    <submittedName>
        <fullName evidence="1">Uncharacterized protein</fullName>
    </submittedName>
</protein>
<sequence length="38" mass="4491">MNEERFYFGGQTSSKCLRRSDTLKLVFSPIFPKFPIFC</sequence>
<evidence type="ECO:0000313" key="2">
    <source>
        <dbReference type="EMBL" id="DAD44101.1"/>
    </source>
</evidence>
<evidence type="ECO:0000313" key="1">
    <source>
        <dbReference type="EMBL" id="DAD44095.1"/>
    </source>
</evidence>
<gene>
    <name evidence="1" type="ORF">HUJ06_002325</name>
    <name evidence="2" type="ORF">HUJ06_002332</name>
</gene>
<keyword evidence="3" id="KW-1185">Reference proteome</keyword>